<name>A0ABQ5LUH4_9RHOB</name>
<comment type="caution">
    <text evidence="3">The sequence shown here is derived from an EMBL/GenBank/DDBJ whole genome shotgun (WGS) entry which is preliminary data.</text>
</comment>
<accession>A0ABQ5LUH4</accession>
<dbReference type="InterPro" id="IPR016174">
    <property type="entry name" value="Di-haem_cyt_TM"/>
</dbReference>
<gene>
    <name evidence="3" type="ORF">STA1M1_25030</name>
</gene>
<feature type="transmembrane region" description="Helical" evidence="1">
    <location>
        <begin position="41"/>
        <end position="58"/>
    </location>
</feature>
<feature type="transmembrane region" description="Helical" evidence="1">
    <location>
        <begin position="70"/>
        <end position="91"/>
    </location>
</feature>
<sequence>MKTLRLWATPLTVATTLITLVTGIFLFFHYAPGLTRVSHEWIGMLMAVAVFAHLLLNWRAFTTYFKRPAGLTLMGLGAVAMAATVLVSMPAREGGPSGFRAAMAAMNTARIETLADLAGEETDAVLARLGAAGIDATADSTVSALSGGDRAAQGEIIAMVFSHD</sequence>
<feature type="transmembrane region" description="Helical" evidence="1">
    <location>
        <begin position="7"/>
        <end position="29"/>
    </location>
</feature>
<evidence type="ECO:0000313" key="3">
    <source>
        <dbReference type="EMBL" id="GKY88634.1"/>
    </source>
</evidence>
<proteinExistence type="predicted"/>
<keyword evidence="4" id="KW-1185">Reference proteome</keyword>
<reference evidence="3" key="1">
    <citation type="journal article" date="2023" name="Int. J. Syst. Evol. Microbiol.">
        <title>Sinisalibacter aestuarii sp. nov., isolated from estuarine sediment of the Arakawa River.</title>
        <authorList>
            <person name="Arafat S.T."/>
            <person name="Hirano S."/>
            <person name="Sato A."/>
            <person name="Takeuchi K."/>
            <person name="Yasuda T."/>
            <person name="Terahara T."/>
            <person name="Hamada M."/>
            <person name="Kobayashi T."/>
        </authorList>
    </citation>
    <scope>NUCLEOTIDE SEQUENCE</scope>
    <source>
        <strain evidence="3">B-399</strain>
    </source>
</reference>
<organism evidence="3 4">
    <name type="scientific">Sinisalibacter aestuarii</name>
    <dbReference type="NCBI Taxonomy" id="2949426"/>
    <lineage>
        <taxon>Bacteria</taxon>
        <taxon>Pseudomonadati</taxon>
        <taxon>Pseudomonadota</taxon>
        <taxon>Alphaproteobacteria</taxon>
        <taxon>Rhodobacterales</taxon>
        <taxon>Roseobacteraceae</taxon>
        <taxon>Sinisalibacter</taxon>
    </lineage>
</organism>
<evidence type="ECO:0000259" key="2">
    <source>
        <dbReference type="Pfam" id="PF14358"/>
    </source>
</evidence>
<keyword evidence="1" id="KW-0812">Transmembrane</keyword>
<dbReference type="InterPro" id="IPR025517">
    <property type="entry name" value="DUF4405"/>
</dbReference>
<feature type="domain" description="Flavinylation-associated cytochrome" evidence="2">
    <location>
        <begin position="7"/>
        <end position="58"/>
    </location>
</feature>
<protein>
    <recommendedName>
        <fullName evidence="2">Flavinylation-associated cytochrome domain-containing protein</fullName>
    </recommendedName>
</protein>
<keyword evidence="1" id="KW-0472">Membrane</keyword>
<dbReference type="SUPFAM" id="SSF81342">
    <property type="entry name" value="Transmembrane di-heme cytochromes"/>
    <property type="match status" value="1"/>
</dbReference>
<dbReference type="Proteomes" id="UP001144205">
    <property type="component" value="Unassembled WGS sequence"/>
</dbReference>
<dbReference type="Pfam" id="PF14358">
    <property type="entry name" value="DUF4405"/>
    <property type="match status" value="1"/>
</dbReference>
<evidence type="ECO:0000313" key="4">
    <source>
        <dbReference type="Proteomes" id="UP001144205"/>
    </source>
</evidence>
<dbReference type="EMBL" id="BROH01000007">
    <property type="protein sequence ID" value="GKY88634.1"/>
    <property type="molecule type" value="Genomic_DNA"/>
</dbReference>
<dbReference type="RefSeq" id="WP_281842673.1">
    <property type="nucleotide sequence ID" value="NZ_BROH01000007.1"/>
</dbReference>
<evidence type="ECO:0000256" key="1">
    <source>
        <dbReference type="SAM" id="Phobius"/>
    </source>
</evidence>
<keyword evidence="1" id="KW-1133">Transmembrane helix</keyword>